<dbReference type="Proteomes" id="UP000075515">
    <property type="component" value="Unassembled WGS sequence"/>
</dbReference>
<evidence type="ECO:0000256" key="3">
    <source>
        <dbReference type="SAM" id="MobiDB-lite"/>
    </source>
</evidence>
<sequence>MSQGDSSFFRLHPNLRHAIVHELGWRALRPVQEQCIDAVLDGCNAVVLAPTAGGKTEASLFPVLSRILSEGLGPVAALYVCPIRALLNNQEARVERYSRMIGLDAFKWHGDVSDSKKARFVREPKHILLITPESLEVMLISQKADARALFAGLSVVIVDEVHAFAGDDRGGHLVSVIERLSRFCGRDVQRIGLSATVGNPDEIGRWLQGSSQRPYRRVDPSRGPPARDLRVDRVPDGDAAAREAARIGQGKKSLVFVESRSQAERVAAAMAGRGVDVFVHHSAVSRADRELAEARFSEGANTAIVCTSTMELGIDVGDLDRVVQIDAPASVASLLQRMGRTGRRAATRSNCTFLCQTPESLVQAVALLRLLERGWVEDVRPPRAAAHLLAHQIMALSLQERGVSRHRLGEWLAGATPFSALGERDVCEVVDTMLARGILHEADGLLSLGAEGERRYGRKNFFELYAVFDAPDVLRVISAGQDVGLVQASFVRAVLTRQEGACFRLAGRSWQIAQIEWSRAVCRVIPARAGRVPVWLGTPAMLPGTLCAEIKRTLASDERDAWLSEAAALELCAFRESYGGLVEAGEAPLEDDGTTIRWHTFAGGAVNRLLRAGLERVGAGEWTAGNWSLKHKGPGNAHALRERLRELGGMDWAAIAEDEADRDEGEGLSKFQPCLPDRLAKRMVVERLFEPDATRGFLETHRIPVAGGPAPLP</sequence>
<dbReference type="Pfam" id="PF00270">
    <property type="entry name" value="DEAD"/>
    <property type="match status" value="1"/>
</dbReference>
<reference evidence="6 7" key="1">
    <citation type="submission" date="2014-02" db="EMBL/GenBank/DDBJ databases">
        <title>The small core and large imbalanced accessory genome model reveals a collaborative survival strategy of Sorangium cellulosum strains in nature.</title>
        <authorList>
            <person name="Han K."/>
            <person name="Peng R."/>
            <person name="Blom J."/>
            <person name="Li Y.-Z."/>
        </authorList>
    </citation>
    <scope>NUCLEOTIDE SEQUENCE [LARGE SCALE GENOMIC DNA]</scope>
    <source>
        <strain evidence="6 7">So0149</strain>
    </source>
</reference>
<dbReference type="SMART" id="SM00487">
    <property type="entry name" value="DEXDc"/>
    <property type="match status" value="1"/>
</dbReference>
<evidence type="ECO:0000259" key="5">
    <source>
        <dbReference type="PROSITE" id="PS51194"/>
    </source>
</evidence>
<dbReference type="InterPro" id="IPR052511">
    <property type="entry name" value="ATP-dep_Helicase"/>
</dbReference>
<organism evidence="6 7">
    <name type="scientific">Sorangium cellulosum</name>
    <name type="common">Polyangium cellulosum</name>
    <dbReference type="NCBI Taxonomy" id="56"/>
    <lineage>
        <taxon>Bacteria</taxon>
        <taxon>Pseudomonadati</taxon>
        <taxon>Myxococcota</taxon>
        <taxon>Polyangia</taxon>
        <taxon>Polyangiales</taxon>
        <taxon>Polyangiaceae</taxon>
        <taxon>Sorangium</taxon>
    </lineage>
</organism>
<proteinExistence type="predicted"/>
<dbReference type="PANTHER" id="PTHR47962">
    <property type="entry name" value="ATP-DEPENDENT HELICASE LHR-RELATED-RELATED"/>
    <property type="match status" value="1"/>
</dbReference>
<evidence type="ECO:0000313" key="7">
    <source>
        <dbReference type="Proteomes" id="UP000075515"/>
    </source>
</evidence>
<evidence type="ECO:0008006" key="8">
    <source>
        <dbReference type="Google" id="ProtNLM"/>
    </source>
</evidence>
<feature type="compositionally biased region" description="Basic and acidic residues" evidence="3">
    <location>
        <begin position="216"/>
        <end position="229"/>
    </location>
</feature>
<dbReference type="PANTHER" id="PTHR47962:SF5">
    <property type="entry name" value="ATP-DEPENDENT HELICASE LHR-RELATED"/>
    <property type="match status" value="1"/>
</dbReference>
<dbReference type="Pfam" id="PF00271">
    <property type="entry name" value="Helicase_C"/>
    <property type="match status" value="1"/>
</dbReference>
<dbReference type="InterPro" id="IPR001650">
    <property type="entry name" value="Helicase_C-like"/>
</dbReference>
<keyword evidence="1" id="KW-0547">Nucleotide-binding</keyword>
<dbReference type="GO" id="GO:0005524">
    <property type="term" value="F:ATP binding"/>
    <property type="evidence" value="ECO:0007669"/>
    <property type="project" value="UniProtKB-KW"/>
</dbReference>
<dbReference type="InterPro" id="IPR027417">
    <property type="entry name" value="P-loop_NTPase"/>
</dbReference>
<dbReference type="SUPFAM" id="SSF52540">
    <property type="entry name" value="P-loop containing nucleoside triphosphate hydrolases"/>
    <property type="match status" value="1"/>
</dbReference>
<feature type="domain" description="Helicase ATP-binding" evidence="4">
    <location>
        <begin position="36"/>
        <end position="215"/>
    </location>
</feature>
<gene>
    <name evidence="6" type="ORF">BE18_13750</name>
</gene>
<dbReference type="PROSITE" id="PS51194">
    <property type="entry name" value="HELICASE_CTER"/>
    <property type="match status" value="1"/>
</dbReference>
<dbReference type="AlphaFoldDB" id="A0A150S0F9"/>
<evidence type="ECO:0000256" key="1">
    <source>
        <dbReference type="ARBA" id="ARBA00022741"/>
    </source>
</evidence>
<accession>A0A150S0F9</accession>
<evidence type="ECO:0000259" key="4">
    <source>
        <dbReference type="PROSITE" id="PS51192"/>
    </source>
</evidence>
<dbReference type="GO" id="GO:0003677">
    <property type="term" value="F:DNA binding"/>
    <property type="evidence" value="ECO:0007669"/>
    <property type="project" value="TreeGrafter"/>
</dbReference>
<dbReference type="SMART" id="SM00490">
    <property type="entry name" value="HELICc"/>
    <property type="match status" value="1"/>
</dbReference>
<feature type="domain" description="Helicase C-terminal" evidence="5">
    <location>
        <begin position="233"/>
        <end position="397"/>
    </location>
</feature>
<comment type="caution">
    <text evidence="6">The sequence shown here is derived from an EMBL/GenBank/DDBJ whole genome shotgun (WGS) entry which is preliminary data.</text>
</comment>
<dbReference type="PROSITE" id="PS51192">
    <property type="entry name" value="HELICASE_ATP_BIND_1"/>
    <property type="match status" value="1"/>
</dbReference>
<dbReference type="GO" id="GO:0016887">
    <property type="term" value="F:ATP hydrolysis activity"/>
    <property type="evidence" value="ECO:0007669"/>
    <property type="project" value="TreeGrafter"/>
</dbReference>
<protein>
    <recommendedName>
        <fullName evidence="8">DEAD/DEAH box helicase</fullName>
    </recommendedName>
</protein>
<evidence type="ECO:0000256" key="2">
    <source>
        <dbReference type="ARBA" id="ARBA00022840"/>
    </source>
</evidence>
<dbReference type="InterPro" id="IPR011545">
    <property type="entry name" value="DEAD/DEAH_box_helicase_dom"/>
</dbReference>
<dbReference type="InterPro" id="IPR014001">
    <property type="entry name" value="Helicase_ATP-bd"/>
</dbReference>
<dbReference type="Gene3D" id="3.40.50.300">
    <property type="entry name" value="P-loop containing nucleotide triphosphate hydrolases"/>
    <property type="match status" value="2"/>
</dbReference>
<name>A0A150S0F9_SORCE</name>
<feature type="region of interest" description="Disordered" evidence="3">
    <location>
        <begin position="210"/>
        <end position="229"/>
    </location>
</feature>
<evidence type="ECO:0000313" key="6">
    <source>
        <dbReference type="EMBL" id="KYF85880.1"/>
    </source>
</evidence>
<dbReference type="EMBL" id="JEMC01002622">
    <property type="protein sequence ID" value="KYF85880.1"/>
    <property type="molecule type" value="Genomic_DNA"/>
</dbReference>
<keyword evidence="2" id="KW-0067">ATP-binding</keyword>